<organism evidence="1 2">
    <name type="scientific">Hypoxylon rubiginosum</name>
    <dbReference type="NCBI Taxonomy" id="110542"/>
    <lineage>
        <taxon>Eukaryota</taxon>
        <taxon>Fungi</taxon>
        <taxon>Dikarya</taxon>
        <taxon>Ascomycota</taxon>
        <taxon>Pezizomycotina</taxon>
        <taxon>Sordariomycetes</taxon>
        <taxon>Xylariomycetidae</taxon>
        <taxon>Xylariales</taxon>
        <taxon>Hypoxylaceae</taxon>
        <taxon>Hypoxylon</taxon>
    </lineage>
</organism>
<sequence length="721" mass="81743">MSTSATSPALTQTPTKSQRVLSCALCQQRKVKCDRKFPCANCIRSGAECVPTSAPRPRRRRFPERELLERIRLYEKLLHKNNIAFEPLHGRASTSTTPTEHVSPVDDDEDVESLDDAHHEIPREELPVDPKAPNLWHVISERLLLIVECKILPGDSNGKNIGIDVGPMRNEDVRDAVIKHAWDVMFQSESNDHLLFGSAKANVHLAALHPDQVGIFGLWQVYLEKINPLLKVTHTPTLQARIIEAVRDVTSISPSLEALLFGIYCVSILSLTDEKCHASFGSSKKDLLARYRFACRQALLRCKIWQFGDRDSLTALYLYIVSIRPDTDPRSLSSTLAVAIRIAQRMGIHEESAYTKYTALEAEMCRRLWWALAILDNRVCEMFDYKATTLAPIWSCKTPINVDDSEIRAEVKTPPVTHEKPTEALFAVVRSELADFVRHSSHHLTHTQPFFYNTTAAKDKLQGAPREDSRLPALEETITNKYLRFCDPESPLHFMTIWTTRAYLARHRLLEHYSRNSASSAQQNDAQRKAAVSYALSMLECDTKLMSSPLTKGYLWLIHFEFPFPAYVHIFQDLRKRPTEDYAKRAWDVMSDNYKARAMDPKNGEPMFIVFGQGVLYAWEACEAALGPNDTPPKPPPIVSDVRDKLAQIRSNFPQADNIERSVGPAAVNMAEMGFSNYSAGDQCFTRSGLGSYPDNPGQAIMDFDTLNQFWTTMDWNWMHT</sequence>
<dbReference type="EMBL" id="MU394458">
    <property type="protein sequence ID" value="KAI6080291.1"/>
    <property type="molecule type" value="Genomic_DNA"/>
</dbReference>
<evidence type="ECO:0000313" key="2">
    <source>
        <dbReference type="Proteomes" id="UP001497680"/>
    </source>
</evidence>
<name>A0ACC0CIW4_9PEZI</name>
<keyword evidence="2" id="KW-1185">Reference proteome</keyword>
<protein>
    <submittedName>
        <fullName evidence="1">Uncharacterized protein</fullName>
    </submittedName>
</protein>
<gene>
    <name evidence="1" type="ORF">F4821DRAFT_64701</name>
</gene>
<proteinExistence type="predicted"/>
<reference evidence="1 2" key="1">
    <citation type="journal article" date="2022" name="New Phytol.">
        <title>Ecological generalism drives hyperdiversity of secondary metabolite gene clusters in xylarialean endophytes.</title>
        <authorList>
            <person name="Franco M.E.E."/>
            <person name="Wisecaver J.H."/>
            <person name="Arnold A.E."/>
            <person name="Ju Y.M."/>
            <person name="Slot J.C."/>
            <person name="Ahrendt S."/>
            <person name="Moore L.P."/>
            <person name="Eastman K.E."/>
            <person name="Scott K."/>
            <person name="Konkel Z."/>
            <person name="Mondo S.J."/>
            <person name="Kuo A."/>
            <person name="Hayes R.D."/>
            <person name="Haridas S."/>
            <person name="Andreopoulos B."/>
            <person name="Riley R."/>
            <person name="LaButti K."/>
            <person name="Pangilinan J."/>
            <person name="Lipzen A."/>
            <person name="Amirebrahimi M."/>
            <person name="Yan J."/>
            <person name="Adam C."/>
            <person name="Keymanesh K."/>
            <person name="Ng V."/>
            <person name="Louie K."/>
            <person name="Northen T."/>
            <person name="Drula E."/>
            <person name="Henrissat B."/>
            <person name="Hsieh H.M."/>
            <person name="Youens-Clark K."/>
            <person name="Lutzoni F."/>
            <person name="Miadlikowska J."/>
            <person name="Eastwood D.C."/>
            <person name="Hamelin R.C."/>
            <person name="Grigoriev I.V."/>
            <person name="U'Ren J.M."/>
        </authorList>
    </citation>
    <scope>NUCLEOTIDE SEQUENCE [LARGE SCALE GENOMIC DNA]</scope>
    <source>
        <strain evidence="1 2">ER1909</strain>
    </source>
</reference>
<evidence type="ECO:0000313" key="1">
    <source>
        <dbReference type="EMBL" id="KAI6080291.1"/>
    </source>
</evidence>
<comment type="caution">
    <text evidence="1">The sequence shown here is derived from an EMBL/GenBank/DDBJ whole genome shotgun (WGS) entry which is preliminary data.</text>
</comment>
<dbReference type="Proteomes" id="UP001497680">
    <property type="component" value="Unassembled WGS sequence"/>
</dbReference>
<accession>A0ACC0CIW4</accession>